<name>A0A2S0Q5K9_NODSP</name>
<reference evidence="1 2" key="1">
    <citation type="submission" date="2017-03" db="EMBL/GenBank/DDBJ databases">
        <title>Comparative genomics of the toxic Baltic Sea cyanobacteria Nodularia spumigena UHCC 0039 and its response on varying salinity.</title>
        <authorList>
            <person name="Teikari J.E."/>
        </authorList>
    </citation>
    <scope>NUCLEOTIDE SEQUENCE [LARGE SCALE GENOMIC DNA]</scope>
    <source>
        <strain evidence="1 2">UHCC 0039</strain>
    </source>
</reference>
<gene>
    <name evidence="1" type="ORF">BMF81_00442</name>
</gene>
<sequence>MFNPFSSYKATASKWITIFDSAFYPDSLDEAKILYEKVLERFTELVNQAESSANLLELITEDPDPLRIQLLRIFRRYVSPDTSVEMIKRKTKILSIIDDFGDRFRNLDEVRKKLKARPIPDEALMAILLEQKTRGQKGYDLTEAFFSHFRKTFGEHYLIQGPIRGGRDVMLNEVLDNWETKTPADILISRLDGTPLVVGFARYDSDRGGSQEDDRTGGNRDKITDIFKYADTYEVPLKVFFLNDGPGLLLGSMWNDYASLESNGNGRIMVCTLKMLDDRFTKDWLDS</sequence>
<dbReference type="AlphaFoldDB" id="A0A2S0Q5K9"/>
<dbReference type="REBASE" id="243096">
    <property type="entry name" value="Nsp0039ORFAP"/>
</dbReference>
<proteinExistence type="predicted"/>
<organism evidence="1 2">
    <name type="scientific">Nodularia spumigena UHCC 0039</name>
    <dbReference type="NCBI Taxonomy" id="1914872"/>
    <lineage>
        <taxon>Bacteria</taxon>
        <taxon>Bacillati</taxon>
        <taxon>Cyanobacteriota</taxon>
        <taxon>Cyanophyceae</taxon>
        <taxon>Nostocales</taxon>
        <taxon>Nodulariaceae</taxon>
        <taxon>Nodularia</taxon>
    </lineage>
</organism>
<dbReference type="RefSeq" id="WP_006194215.1">
    <property type="nucleotide sequence ID" value="NZ_CAWNZE010000001.1"/>
</dbReference>
<evidence type="ECO:0000313" key="1">
    <source>
        <dbReference type="EMBL" id="AVZ29658.1"/>
    </source>
</evidence>
<dbReference type="Proteomes" id="UP000244056">
    <property type="component" value="Chromosome"/>
</dbReference>
<evidence type="ECO:0000313" key="2">
    <source>
        <dbReference type="Proteomes" id="UP000244056"/>
    </source>
</evidence>
<evidence type="ECO:0008006" key="3">
    <source>
        <dbReference type="Google" id="ProtNLM"/>
    </source>
</evidence>
<accession>A0A2S0Q5K9</accession>
<dbReference type="KEGG" id="nsp:BMF81_00442"/>
<dbReference type="GeneID" id="78015842"/>
<dbReference type="EMBL" id="CP020114">
    <property type="protein sequence ID" value="AVZ29658.1"/>
    <property type="molecule type" value="Genomic_DNA"/>
</dbReference>
<protein>
    <recommendedName>
        <fullName evidence="3">BstEII</fullName>
    </recommendedName>
</protein>